<dbReference type="InterPro" id="IPR004358">
    <property type="entry name" value="Sig_transdc_His_kin-like_C"/>
</dbReference>
<dbReference type="InterPro" id="IPR050428">
    <property type="entry name" value="TCS_sensor_his_kinase"/>
</dbReference>
<dbReference type="SUPFAM" id="SSF158472">
    <property type="entry name" value="HAMP domain-like"/>
    <property type="match status" value="1"/>
</dbReference>
<dbReference type="PROSITE" id="PS50109">
    <property type="entry name" value="HIS_KIN"/>
    <property type="match status" value="1"/>
</dbReference>
<keyword evidence="6 12" id="KW-0812">Transmembrane</keyword>
<evidence type="ECO:0000256" key="3">
    <source>
        <dbReference type="ARBA" id="ARBA00012438"/>
    </source>
</evidence>
<dbReference type="PROSITE" id="PS50885">
    <property type="entry name" value="HAMP"/>
    <property type="match status" value="1"/>
</dbReference>
<dbReference type="CDD" id="cd00082">
    <property type="entry name" value="HisKA"/>
    <property type="match status" value="1"/>
</dbReference>
<dbReference type="InterPro" id="IPR003594">
    <property type="entry name" value="HATPase_dom"/>
</dbReference>
<keyword evidence="8 12" id="KW-1133">Transmembrane helix</keyword>
<dbReference type="InterPro" id="IPR036097">
    <property type="entry name" value="HisK_dim/P_sf"/>
</dbReference>
<evidence type="ECO:0000256" key="5">
    <source>
        <dbReference type="ARBA" id="ARBA00022679"/>
    </source>
</evidence>
<dbReference type="SUPFAM" id="SSF47384">
    <property type="entry name" value="Homodimeric domain of signal transducing histidine kinase"/>
    <property type="match status" value="1"/>
</dbReference>
<dbReference type="FunFam" id="1.10.287.130:FF:000001">
    <property type="entry name" value="Two-component sensor histidine kinase"/>
    <property type="match status" value="1"/>
</dbReference>
<dbReference type="Pfam" id="PF02518">
    <property type="entry name" value="HATPase_c"/>
    <property type="match status" value="1"/>
</dbReference>
<keyword evidence="4" id="KW-0597">Phosphoprotein</keyword>
<gene>
    <name evidence="15" type="ORF">HGA13_23815</name>
</gene>
<evidence type="ECO:0000256" key="1">
    <source>
        <dbReference type="ARBA" id="ARBA00000085"/>
    </source>
</evidence>
<keyword evidence="9" id="KW-0902">Two-component regulatory system</keyword>
<dbReference type="EMBL" id="JAAXOO010000006">
    <property type="protein sequence ID" value="NKY36077.1"/>
    <property type="molecule type" value="Genomic_DNA"/>
</dbReference>
<dbReference type="Gene3D" id="6.10.340.10">
    <property type="match status" value="1"/>
</dbReference>
<dbReference type="EC" id="2.7.13.3" evidence="3"/>
<dbReference type="SMART" id="SM00388">
    <property type="entry name" value="HisKA"/>
    <property type="match status" value="1"/>
</dbReference>
<feature type="domain" description="Histidine kinase" evidence="13">
    <location>
        <begin position="295"/>
        <end position="511"/>
    </location>
</feature>
<dbReference type="GO" id="GO:0005886">
    <property type="term" value="C:plasma membrane"/>
    <property type="evidence" value="ECO:0007669"/>
    <property type="project" value="UniProtKB-SubCell"/>
</dbReference>
<protein>
    <recommendedName>
        <fullName evidence="3">histidine kinase</fullName>
        <ecNumber evidence="3">2.7.13.3</ecNumber>
    </recommendedName>
</protein>
<dbReference type="PANTHER" id="PTHR45436:SF5">
    <property type="entry name" value="SENSOR HISTIDINE KINASE TRCS"/>
    <property type="match status" value="1"/>
</dbReference>
<evidence type="ECO:0000259" key="13">
    <source>
        <dbReference type="PROSITE" id="PS50109"/>
    </source>
</evidence>
<evidence type="ECO:0000256" key="4">
    <source>
        <dbReference type="ARBA" id="ARBA00022553"/>
    </source>
</evidence>
<proteinExistence type="predicted"/>
<comment type="catalytic activity">
    <reaction evidence="1">
        <text>ATP + protein L-histidine = ADP + protein N-phospho-L-histidine.</text>
        <dbReference type="EC" id="2.7.13.3"/>
    </reaction>
</comment>
<evidence type="ECO:0000256" key="2">
    <source>
        <dbReference type="ARBA" id="ARBA00004236"/>
    </source>
</evidence>
<keyword evidence="5" id="KW-0808">Transferase</keyword>
<evidence type="ECO:0000256" key="8">
    <source>
        <dbReference type="ARBA" id="ARBA00022989"/>
    </source>
</evidence>
<reference evidence="15 16" key="1">
    <citation type="submission" date="2020-04" db="EMBL/GenBank/DDBJ databases">
        <title>MicrobeNet Type strains.</title>
        <authorList>
            <person name="Nicholson A.C."/>
        </authorList>
    </citation>
    <scope>NUCLEOTIDE SEQUENCE [LARGE SCALE GENOMIC DNA]</scope>
    <source>
        <strain evidence="15 16">DSM 45078</strain>
    </source>
</reference>
<dbReference type="Pfam" id="PF00672">
    <property type="entry name" value="HAMP"/>
    <property type="match status" value="1"/>
</dbReference>
<dbReference type="CDD" id="cd00075">
    <property type="entry name" value="HATPase"/>
    <property type="match status" value="1"/>
</dbReference>
<evidence type="ECO:0000256" key="9">
    <source>
        <dbReference type="ARBA" id="ARBA00023012"/>
    </source>
</evidence>
<keyword evidence="10 12" id="KW-0472">Membrane</keyword>
<evidence type="ECO:0000259" key="14">
    <source>
        <dbReference type="PROSITE" id="PS50885"/>
    </source>
</evidence>
<evidence type="ECO:0000256" key="7">
    <source>
        <dbReference type="ARBA" id="ARBA00022777"/>
    </source>
</evidence>
<evidence type="ECO:0000313" key="15">
    <source>
        <dbReference type="EMBL" id="NKY36077.1"/>
    </source>
</evidence>
<dbReference type="Proteomes" id="UP000565715">
    <property type="component" value="Unassembled WGS sequence"/>
</dbReference>
<organism evidence="15 16">
    <name type="scientific">Nocardia speluncae</name>
    <dbReference type="NCBI Taxonomy" id="419477"/>
    <lineage>
        <taxon>Bacteria</taxon>
        <taxon>Bacillati</taxon>
        <taxon>Actinomycetota</taxon>
        <taxon>Actinomycetes</taxon>
        <taxon>Mycobacteriales</taxon>
        <taxon>Nocardiaceae</taxon>
        <taxon>Nocardia</taxon>
    </lineage>
</organism>
<feature type="domain" description="HAMP" evidence="14">
    <location>
        <begin position="235"/>
        <end position="287"/>
    </location>
</feature>
<dbReference type="GO" id="GO:0000155">
    <property type="term" value="F:phosphorelay sensor kinase activity"/>
    <property type="evidence" value="ECO:0007669"/>
    <property type="project" value="InterPro"/>
</dbReference>
<feature type="region of interest" description="Disordered" evidence="11">
    <location>
        <begin position="1"/>
        <end position="28"/>
    </location>
</feature>
<dbReference type="AlphaFoldDB" id="A0A846XKJ7"/>
<dbReference type="InterPro" id="IPR036890">
    <property type="entry name" value="HATPase_C_sf"/>
</dbReference>
<evidence type="ECO:0000256" key="10">
    <source>
        <dbReference type="ARBA" id="ARBA00023136"/>
    </source>
</evidence>
<evidence type="ECO:0000256" key="11">
    <source>
        <dbReference type="SAM" id="MobiDB-lite"/>
    </source>
</evidence>
<dbReference type="PANTHER" id="PTHR45436">
    <property type="entry name" value="SENSOR HISTIDINE KINASE YKOH"/>
    <property type="match status" value="1"/>
</dbReference>
<dbReference type="SUPFAM" id="SSF55874">
    <property type="entry name" value="ATPase domain of HSP90 chaperone/DNA topoisomerase II/histidine kinase"/>
    <property type="match status" value="1"/>
</dbReference>
<dbReference type="CDD" id="cd06225">
    <property type="entry name" value="HAMP"/>
    <property type="match status" value="1"/>
</dbReference>
<dbReference type="InterPro" id="IPR003661">
    <property type="entry name" value="HisK_dim/P_dom"/>
</dbReference>
<keyword evidence="7 15" id="KW-0418">Kinase</keyword>
<dbReference type="Gene3D" id="3.30.565.10">
    <property type="entry name" value="Histidine kinase-like ATPase, C-terminal domain"/>
    <property type="match status" value="1"/>
</dbReference>
<comment type="subcellular location">
    <subcellularLocation>
        <location evidence="2">Cell membrane</location>
    </subcellularLocation>
</comment>
<accession>A0A846XKJ7</accession>
<comment type="caution">
    <text evidence="15">The sequence shown here is derived from an EMBL/GenBank/DDBJ whole genome shotgun (WGS) entry which is preliminary data.</text>
</comment>
<dbReference type="Pfam" id="PF00512">
    <property type="entry name" value="HisKA"/>
    <property type="match status" value="1"/>
</dbReference>
<dbReference type="InterPro" id="IPR003660">
    <property type="entry name" value="HAMP_dom"/>
</dbReference>
<evidence type="ECO:0000313" key="16">
    <source>
        <dbReference type="Proteomes" id="UP000565715"/>
    </source>
</evidence>
<dbReference type="Gene3D" id="1.10.287.130">
    <property type="match status" value="1"/>
</dbReference>
<sequence length="527" mass="57056">MIDLDPARPADTTGPTLRQPASRPGVIDHRPAAAGSRILRRRGSRLPARWKITAWIMLTTFLLLVVVLVTARNLLLRDVNTRANADIAQEADEFRTFAAEGVDPTTTQPFTSVERLLETYLLRQSPIEGEVMVGIVDGRQIRGIRGDLPAPVAADPGLFTATATADRTSGVVDSPAGEMRWGRVDVESGADRGSFVVAAFTEVGRAGVDRTMRTIAAVSLTGLALTTGVAYLVAGRILLPVRTVRAVAADIGETDLTARVPVEGRDDIAALAETFNDMLDRLEHAYTTQRQFVDDAGHELRTPITVVRGHLELLSEDPEERRRTLALVDSELNRMGRLVSDLLMLAKAEQPDFVVRRPVDIAQTMLDIESKVQPLGERRWHLMEVAEGTAWIDAQRVTQAMLQLAANAVAHSVDGTTVQLGCRFTGTEPDRTLSLWISDQGPGVAPEDAPVIFERFRRGRPADSAGTDRRSGAGLGLAIVRAIADAHHGSAWVRSVPGDGATFGLDLPADAAYPAHRDTAEPNERKG</sequence>
<dbReference type="SMART" id="SM00387">
    <property type="entry name" value="HATPase_c"/>
    <property type="match status" value="1"/>
</dbReference>
<dbReference type="SMART" id="SM00304">
    <property type="entry name" value="HAMP"/>
    <property type="match status" value="1"/>
</dbReference>
<keyword evidence="16" id="KW-1185">Reference proteome</keyword>
<feature type="transmembrane region" description="Helical" evidence="12">
    <location>
        <begin position="215"/>
        <end position="234"/>
    </location>
</feature>
<feature type="transmembrane region" description="Helical" evidence="12">
    <location>
        <begin position="52"/>
        <end position="75"/>
    </location>
</feature>
<dbReference type="PRINTS" id="PR00344">
    <property type="entry name" value="BCTRLSENSOR"/>
</dbReference>
<evidence type="ECO:0000256" key="6">
    <source>
        <dbReference type="ARBA" id="ARBA00022692"/>
    </source>
</evidence>
<name>A0A846XKJ7_9NOCA</name>
<evidence type="ECO:0000256" key="12">
    <source>
        <dbReference type="SAM" id="Phobius"/>
    </source>
</evidence>
<dbReference type="InterPro" id="IPR005467">
    <property type="entry name" value="His_kinase_dom"/>
</dbReference>